<dbReference type="Proteomes" id="UP000828048">
    <property type="component" value="Chromosome 2"/>
</dbReference>
<gene>
    <name evidence="1" type="ORF">Vadar_034745</name>
</gene>
<keyword evidence="2" id="KW-1185">Reference proteome</keyword>
<proteinExistence type="predicted"/>
<protein>
    <submittedName>
        <fullName evidence="1">Uncharacterized protein</fullName>
    </submittedName>
</protein>
<evidence type="ECO:0000313" key="2">
    <source>
        <dbReference type="Proteomes" id="UP000828048"/>
    </source>
</evidence>
<evidence type="ECO:0000313" key="1">
    <source>
        <dbReference type="EMBL" id="KAH7836329.1"/>
    </source>
</evidence>
<dbReference type="EMBL" id="CM037152">
    <property type="protein sequence ID" value="KAH7836329.1"/>
    <property type="molecule type" value="Genomic_DNA"/>
</dbReference>
<reference evidence="1 2" key="1">
    <citation type="journal article" date="2021" name="Hortic Res">
        <title>High-quality reference genome and annotation aids understanding of berry development for evergreen blueberry (Vaccinium darrowii).</title>
        <authorList>
            <person name="Yu J."/>
            <person name="Hulse-Kemp A.M."/>
            <person name="Babiker E."/>
            <person name="Staton M."/>
        </authorList>
    </citation>
    <scope>NUCLEOTIDE SEQUENCE [LARGE SCALE GENOMIC DNA]</scope>
    <source>
        <strain evidence="2">cv. NJ 8807/NJ 8810</strain>
        <tissue evidence="1">Young leaf</tissue>
    </source>
</reference>
<accession>A0ACB7X6J9</accession>
<comment type="caution">
    <text evidence="1">The sequence shown here is derived from an EMBL/GenBank/DDBJ whole genome shotgun (WGS) entry which is preliminary data.</text>
</comment>
<sequence>MDIDSTEYRLSRELRGHDDDVRGICVCGNVGIATSSRDKTIRVWSLDPVSNNRNDYATSKILLGHTSFVGPLAWVSPNEEFPEGGIVSGGMDTLVLVWDLRTGEAVQTLKGHKSQVTGIALDGSDIVSASVDCTLRRWRKSQPIESWEAHMAAIQSVIKLPSGELVTGSSDTTLKLWRGRTCMHTFVGHTDTVRSLAVMPDLGIISASHDGSIRLWAINGQVLMEMVGHTSIVYSVDSHPSGLIVSGSEDCFAKIWKDGVCIQSIEHPGCVWDVKFLENGDIVTACSDGVVRIWTINHDKIADLSELESFASQLSHYKISRKKVGGLKLEDLPGLEALQLPGTSDGQTKVVREGDNGVAYAWNLREQKWDKIGEVVDGPDDSMKRPVLDGLQYDYVFDVDIGDGEPIRKLPYNRSDDLYATADKWLLKENLPLSYRQQIVEFIIQNTGQRDFTLDPAFRDPYTGANAYVPGESSNKYASSAKPTFKHIPKKGMLVFDAAQFDGILKKILEFNSALLSKPEQKGSSLTELEVSRLGAIVNILKDTSHYHSSIFSDVDITLLLKLVKSWPIAMIFPVIDLLRMIILHPDGATRLLKHMDNKSDVLMEMINNVTTSPPVPANLLTSIRAVTNLFKSSCYYPWLQNHRSEILDAFSSCFSSPNKNVQVSYATLILNYSVLLIESKDQEGQSQVLSAALEIAEGENLEVDSKFRALIAIGSLMLEGLVKRIALDFDVENIAKTAKASKDTKIAEVGADIELPYNILSRCSTLQVLKFTGLDMDSGFGQSAAPSCSGNTSNDIGDFECNICFELAEDPVVTLCGHLYCWPCLYQWLHMHSRSHECPVCKALIQEETLVPIFGRGKLSLDPRSRSIPEVGIPHRPAGQRPETAPAPPPYTNYFHQEGDGHMGGFMPVGTARGGNLAPSGAFAGLIPFLNLQMHGFNYVNAYGATAANPYWFPGSFHGANMSEYHKTVKFLNFIHPLCSLSVTRGNGFQRQTRNYYIWSRADTPDRPKFLKMFQKAVPAVVAAMTALVVLFVEALWV</sequence>
<organism evidence="1 2">
    <name type="scientific">Vaccinium darrowii</name>
    <dbReference type="NCBI Taxonomy" id="229202"/>
    <lineage>
        <taxon>Eukaryota</taxon>
        <taxon>Viridiplantae</taxon>
        <taxon>Streptophyta</taxon>
        <taxon>Embryophyta</taxon>
        <taxon>Tracheophyta</taxon>
        <taxon>Spermatophyta</taxon>
        <taxon>Magnoliopsida</taxon>
        <taxon>eudicotyledons</taxon>
        <taxon>Gunneridae</taxon>
        <taxon>Pentapetalae</taxon>
        <taxon>asterids</taxon>
        <taxon>Ericales</taxon>
        <taxon>Ericaceae</taxon>
        <taxon>Vaccinioideae</taxon>
        <taxon>Vaccinieae</taxon>
        <taxon>Vaccinium</taxon>
    </lineage>
</organism>
<name>A0ACB7X6J9_9ERIC</name>